<sequence>MKGFTILFLVFFLFLGSFFIDARAAQANNIGVYIVYMGAADSTNGDDHHAQLLASVLKRKENALVRSYRHGFSGFAARLSAEEARLLSKKQGVVSVFPDPIIQLHTTRSWDFLKYETDLLIDSNPSSDSESLLSEGSDTIIGILDTGIWPESESFDDKDMGPIPKRWNGSCQVGNDNISFSCNRKIIGARSYDIEDDLVDKYQTPRDMLGHGTHVAATAAGRAVQGASYYGLAAGTAIGGSPGSRIAVYRVCSPDYGCTGSNILAAFDDAIADGVDVLSLSLGARAGIMRELTNDPIAIGAFHAVEHGITVVCSAGNDGPSSGSVVNVAPWLLTVAASTIDRDFESDVVLGGNKVIKGEGINFSNLQKSPVYPLIYAKSAKKKDADENEARNCDAASLDGALIKEKIVLCDNDDDMLTMEDKKDEVKSFGGIGVIVVDDKSRAVASPYGTFPMTVISSKDEAEIKTYINSTRNPVATILATVSVTKYKPAPVIAYFSARGPSPMTSNIIKPDITAPGVNILAAWMGNDTDLAPEGKEPPLFNVISGTSMSCPHVSGIAAAVKNQNPTWSPSAIKSAIMTTASQTNNLRAPITTDSGSVATPYDFGAGEISTTASLQPGLVYETTTVDYLNFLCYYGYDVSKIKMIATNIPQGFSCPKDSSVDSISTINYPSIAISSFNGKDGRTINRTVTNVGGDNQTIYTVSIDAPEGLNVKVIPDKMAFTKNGQKLSYQVTFSSALSSLKDDVFGSITWSNGKYKVRIPYVVSSKSSKNSKRN</sequence>
<evidence type="ECO:0000313" key="2">
    <source>
        <dbReference type="Proteomes" id="UP001164539"/>
    </source>
</evidence>
<evidence type="ECO:0000313" key="1">
    <source>
        <dbReference type="EMBL" id="KAJ4702174.1"/>
    </source>
</evidence>
<dbReference type="EMBL" id="CM051407">
    <property type="protein sequence ID" value="KAJ4702174.1"/>
    <property type="molecule type" value="Genomic_DNA"/>
</dbReference>
<proteinExistence type="predicted"/>
<comment type="caution">
    <text evidence="1">The sequence shown here is derived from an EMBL/GenBank/DDBJ whole genome shotgun (WGS) entry which is preliminary data.</text>
</comment>
<protein>
    <submittedName>
        <fullName evidence="1">Subtilisin-like protease</fullName>
    </submittedName>
</protein>
<organism evidence="1 2">
    <name type="scientific">Melia azedarach</name>
    <name type="common">Chinaberry tree</name>
    <dbReference type="NCBI Taxonomy" id="155640"/>
    <lineage>
        <taxon>Eukaryota</taxon>
        <taxon>Viridiplantae</taxon>
        <taxon>Streptophyta</taxon>
        <taxon>Embryophyta</taxon>
        <taxon>Tracheophyta</taxon>
        <taxon>Spermatophyta</taxon>
        <taxon>Magnoliopsida</taxon>
        <taxon>eudicotyledons</taxon>
        <taxon>Gunneridae</taxon>
        <taxon>Pentapetalae</taxon>
        <taxon>rosids</taxon>
        <taxon>malvids</taxon>
        <taxon>Sapindales</taxon>
        <taxon>Meliaceae</taxon>
        <taxon>Melia</taxon>
    </lineage>
</organism>
<accession>A0ACC1WT60</accession>
<reference evidence="1 2" key="1">
    <citation type="journal article" date="2023" name="Science">
        <title>Complex scaffold remodeling in plant triterpene biosynthesis.</title>
        <authorList>
            <person name="De La Pena R."/>
            <person name="Hodgson H."/>
            <person name="Liu J.C."/>
            <person name="Stephenson M.J."/>
            <person name="Martin A.C."/>
            <person name="Owen C."/>
            <person name="Harkess A."/>
            <person name="Leebens-Mack J."/>
            <person name="Jimenez L.E."/>
            <person name="Osbourn A."/>
            <person name="Sattely E.S."/>
        </authorList>
    </citation>
    <scope>NUCLEOTIDE SEQUENCE [LARGE SCALE GENOMIC DNA]</scope>
    <source>
        <strain evidence="2">cv. JPN11</strain>
        <tissue evidence="1">Leaf</tissue>
    </source>
</reference>
<gene>
    <name evidence="1" type="ORF">OWV82_025291</name>
</gene>
<dbReference type="Proteomes" id="UP001164539">
    <property type="component" value="Chromosome 14"/>
</dbReference>
<keyword evidence="2" id="KW-1185">Reference proteome</keyword>
<name>A0ACC1WT60_MELAZ</name>